<evidence type="ECO:0008006" key="3">
    <source>
        <dbReference type="Google" id="ProtNLM"/>
    </source>
</evidence>
<dbReference type="Gene3D" id="3.40.50.1110">
    <property type="entry name" value="SGNH hydrolase"/>
    <property type="match status" value="1"/>
</dbReference>
<reference evidence="1 2" key="1">
    <citation type="submission" date="2015-04" db="EMBL/GenBank/DDBJ databases">
        <authorList>
            <person name="Schouten J.T."/>
            <person name="Crockett J.T."/>
            <person name="Hodson T.S."/>
            <person name="Hyde J.R."/>
            <person name="Smith T.A."/>
            <person name="Merrill B.D."/>
            <person name="Crook M.B."/>
            <person name="Griffitts J.S."/>
            <person name="Burnett S.H."/>
            <person name="Grose J.H."/>
            <person name="Breakwell D.P."/>
        </authorList>
    </citation>
    <scope>NUCLEOTIDE SEQUENCE [LARGE SCALE GENOMIC DNA]</scope>
</reference>
<dbReference type="InterPro" id="IPR036514">
    <property type="entry name" value="SGNH_hydro_sf"/>
</dbReference>
<sequence>MFILTPGIRNLTGMKPAARGNRGGGVGGLPYQVVGTRGEISALEGAATTASNVKQIGRNRHYIGDVDVTEIKLGFAGWFVDATGELNASNAVTLKAAVECNGVTVPVLFEGSNSKVINPGDALVLTDALTPSQFGLTRFTKYTQYWIRYERECVEGGKFIYHTTSAYDNPISGEGCVVGATSAVSQLLNTGALTTGSGWVAQNSWMFFPVVTIGKPVSKMFALGVVGASIENGVGDNGGDGLNDGGGWLRRSMHDIYGRKLARVSLAKSGETSKIFVQSYAKRSAIFPYVNHAWAGHGGNDYSTGETANNTLTRFRTTWQILKSAGIGHVEQILLSPKTDSTDTWDTVANQTPKTGFETGGAWRDFVNNTVISEVASDANIDGYYDHTAAQVDATLTDRWVAFGTIDGVHPSEIVHEAMADLVKSRLEEMRRTYVGEALVAPANTVAPTVTGGAVVGQVLTVTSNGTWTGSNPISYAYQWKSNGVAISGATNSTYTLTANETGDSVTVSVTATNAAGSTEATSNAIGPIEASAAYSGEAVALFAAMTVQPSDTRKTAIDNMIVALKNANVWNKMDAIQVYMAHDQQASLLNWKNPAIFTGTLNGTPTFTADAGIATNTSSSWINTGYNPATGGSQYVQDSASFIVDVLVGVTNASSLAGFHDGSKGTTIAPSTGTFVSMRINQASAVTINNTQPTGFFVLNRTGATAAEAFRNGTSLGTTAQVSAAVANGNFRIGSISGTTSLARTFGLFAAGSGLTSTEQAAFYTAWNTFKSSL</sequence>
<name>A0A0F6YNR9_9CAUD</name>
<gene>
    <name evidence="1" type="ORF">PHIM7_308</name>
</gene>
<dbReference type="Proteomes" id="UP000221947">
    <property type="component" value="Segment"/>
</dbReference>
<accession>A0A0F6YNR9</accession>
<evidence type="ECO:0000313" key="1">
    <source>
        <dbReference type="EMBL" id="AKF12854.1"/>
    </source>
</evidence>
<protein>
    <recommendedName>
        <fullName evidence="3">SGNH/GDSL hydrolase family protein</fullName>
    </recommendedName>
</protein>
<dbReference type="SUPFAM" id="SSF52266">
    <property type="entry name" value="SGNH hydrolase"/>
    <property type="match status" value="1"/>
</dbReference>
<proteinExistence type="predicted"/>
<evidence type="ECO:0000313" key="2">
    <source>
        <dbReference type="Proteomes" id="UP000221947"/>
    </source>
</evidence>
<organism evidence="1 2">
    <name type="scientific">Sinorhizobium phage phiM7</name>
    <dbReference type="NCBI Taxonomy" id="1647403"/>
    <lineage>
        <taxon>Viruses</taxon>
        <taxon>Duplodnaviria</taxon>
        <taxon>Heunggongvirae</taxon>
        <taxon>Uroviricota</taxon>
        <taxon>Caudoviricetes</taxon>
        <taxon>Emdodecavirus</taxon>
        <taxon>Emdodecavirus M7</taxon>
    </lineage>
</organism>
<dbReference type="EMBL" id="KR052480">
    <property type="protein sequence ID" value="AKF12854.1"/>
    <property type="molecule type" value="Genomic_DNA"/>
</dbReference>
<keyword evidence="2" id="KW-1185">Reference proteome</keyword>
<dbReference type="Gene3D" id="2.60.40.2700">
    <property type="match status" value="1"/>
</dbReference>